<sequence>MLARTATLLLAAAAATPAFCWDGFGHQTVGFLAQKYFSSEANATFGALAGLSDGFDIGDAAAWADTVRGVDNLPWSKNWHFINPKGDDPENHVCVMNYPTDCVSQNCIIAAIMNQTSIVLDTEKPLIQRRNATKFLLHFFGDLHQPMHTSGFKYGGNMVRPVCWNTAAPCDGTRSLHGVWDSSMPRKLRGVPDETGPEEDKAVAVAWAEDLYDLQQAEGVNGGDVCADLSGPRCILNWAAESNKLVCSNVLNKGEAWILGNDLSKEYFDENAGLLNTQVGKAGLRLAAWMNAIASRLAASDDGEWLGGDDL</sequence>
<dbReference type="GO" id="GO:0016788">
    <property type="term" value="F:hydrolase activity, acting on ester bonds"/>
    <property type="evidence" value="ECO:0007669"/>
    <property type="project" value="InterPro"/>
</dbReference>
<reference evidence="9" key="1">
    <citation type="journal article" date="2023" name="Mol. Phylogenet. Evol.">
        <title>Genome-scale phylogeny and comparative genomics of the fungal order Sordariales.</title>
        <authorList>
            <person name="Hensen N."/>
            <person name="Bonometti L."/>
            <person name="Westerberg I."/>
            <person name="Brannstrom I.O."/>
            <person name="Guillou S."/>
            <person name="Cros-Aarteil S."/>
            <person name="Calhoun S."/>
            <person name="Haridas S."/>
            <person name="Kuo A."/>
            <person name="Mondo S."/>
            <person name="Pangilinan J."/>
            <person name="Riley R."/>
            <person name="LaButti K."/>
            <person name="Andreopoulos B."/>
            <person name="Lipzen A."/>
            <person name="Chen C."/>
            <person name="Yan M."/>
            <person name="Daum C."/>
            <person name="Ng V."/>
            <person name="Clum A."/>
            <person name="Steindorff A."/>
            <person name="Ohm R.A."/>
            <person name="Martin F."/>
            <person name="Silar P."/>
            <person name="Natvig D.O."/>
            <person name="Lalanne C."/>
            <person name="Gautier V."/>
            <person name="Ament-Velasquez S.L."/>
            <person name="Kruys A."/>
            <person name="Hutchinson M.I."/>
            <person name="Powell A.J."/>
            <person name="Barry K."/>
            <person name="Miller A.N."/>
            <person name="Grigoriev I.V."/>
            <person name="Debuchy R."/>
            <person name="Gladieux P."/>
            <person name="Hiltunen Thoren M."/>
            <person name="Johannesson H."/>
        </authorList>
    </citation>
    <scope>NUCLEOTIDE SEQUENCE</scope>
    <source>
        <strain evidence="9">CBS 232.78</strain>
    </source>
</reference>
<evidence type="ECO:0000256" key="5">
    <source>
        <dbReference type="ARBA" id="ARBA00022801"/>
    </source>
</evidence>
<name>A0AAE0U724_9PEZI</name>
<evidence type="ECO:0000256" key="7">
    <source>
        <dbReference type="ARBA" id="ARBA00023180"/>
    </source>
</evidence>
<proteinExistence type="inferred from homology"/>
<comment type="caution">
    <text evidence="9">The sequence shown here is derived from an EMBL/GenBank/DDBJ whole genome shotgun (WGS) entry which is preliminary data.</text>
</comment>
<evidence type="ECO:0000256" key="8">
    <source>
        <dbReference type="SAM" id="SignalP"/>
    </source>
</evidence>
<dbReference type="SUPFAM" id="SSF48537">
    <property type="entry name" value="Phospholipase C/P1 nuclease"/>
    <property type="match status" value="1"/>
</dbReference>
<evidence type="ECO:0000256" key="6">
    <source>
        <dbReference type="ARBA" id="ARBA00023157"/>
    </source>
</evidence>
<keyword evidence="4" id="KW-0255">Endonuclease</keyword>
<organism evidence="9 10">
    <name type="scientific">Podospora didyma</name>
    <dbReference type="NCBI Taxonomy" id="330526"/>
    <lineage>
        <taxon>Eukaryota</taxon>
        <taxon>Fungi</taxon>
        <taxon>Dikarya</taxon>
        <taxon>Ascomycota</taxon>
        <taxon>Pezizomycotina</taxon>
        <taxon>Sordariomycetes</taxon>
        <taxon>Sordariomycetidae</taxon>
        <taxon>Sordariales</taxon>
        <taxon>Podosporaceae</taxon>
        <taxon>Podospora</taxon>
    </lineage>
</organism>
<evidence type="ECO:0000256" key="3">
    <source>
        <dbReference type="ARBA" id="ARBA00022723"/>
    </source>
</evidence>
<accession>A0AAE0U724</accession>
<dbReference type="EMBL" id="JAULSW010000001">
    <property type="protein sequence ID" value="KAK3392829.1"/>
    <property type="molecule type" value="Genomic_DNA"/>
</dbReference>
<dbReference type="Gene3D" id="1.10.575.10">
    <property type="entry name" value="P1 Nuclease"/>
    <property type="match status" value="1"/>
</dbReference>
<keyword evidence="6" id="KW-1015">Disulfide bond</keyword>
<evidence type="ECO:0000313" key="10">
    <source>
        <dbReference type="Proteomes" id="UP001285441"/>
    </source>
</evidence>
<evidence type="ECO:0000256" key="2">
    <source>
        <dbReference type="ARBA" id="ARBA00022722"/>
    </source>
</evidence>
<evidence type="ECO:0000256" key="4">
    <source>
        <dbReference type="ARBA" id="ARBA00022759"/>
    </source>
</evidence>
<keyword evidence="8" id="KW-0732">Signal</keyword>
<evidence type="ECO:0000313" key="9">
    <source>
        <dbReference type="EMBL" id="KAK3392829.1"/>
    </source>
</evidence>
<keyword evidence="3" id="KW-0479">Metal-binding</keyword>
<reference evidence="9" key="2">
    <citation type="submission" date="2023-06" db="EMBL/GenBank/DDBJ databases">
        <authorList>
            <consortium name="Lawrence Berkeley National Laboratory"/>
            <person name="Haridas S."/>
            <person name="Hensen N."/>
            <person name="Bonometti L."/>
            <person name="Westerberg I."/>
            <person name="Brannstrom I.O."/>
            <person name="Guillou S."/>
            <person name="Cros-Aarteil S."/>
            <person name="Calhoun S."/>
            <person name="Kuo A."/>
            <person name="Mondo S."/>
            <person name="Pangilinan J."/>
            <person name="Riley R."/>
            <person name="LaButti K."/>
            <person name="Andreopoulos B."/>
            <person name="Lipzen A."/>
            <person name="Chen C."/>
            <person name="Yanf M."/>
            <person name="Daum C."/>
            <person name="Ng V."/>
            <person name="Clum A."/>
            <person name="Steindorff A."/>
            <person name="Ohm R."/>
            <person name="Martin F."/>
            <person name="Silar P."/>
            <person name="Natvig D."/>
            <person name="Lalanne C."/>
            <person name="Gautier V."/>
            <person name="Ament-velasquez S.L."/>
            <person name="Kruys A."/>
            <person name="Hutchinson M.I."/>
            <person name="Powell A.J."/>
            <person name="Barry K."/>
            <person name="Miller A.N."/>
            <person name="Grigoriev I.V."/>
            <person name="Debuchy R."/>
            <person name="Gladieux P."/>
            <person name="Thoren M.H."/>
            <person name="Johannesson H."/>
        </authorList>
    </citation>
    <scope>NUCLEOTIDE SEQUENCE</scope>
    <source>
        <strain evidence="9">CBS 232.78</strain>
    </source>
</reference>
<keyword evidence="10" id="KW-1185">Reference proteome</keyword>
<evidence type="ECO:0000256" key="1">
    <source>
        <dbReference type="ARBA" id="ARBA00009547"/>
    </source>
</evidence>
<dbReference type="GO" id="GO:0004519">
    <property type="term" value="F:endonuclease activity"/>
    <property type="evidence" value="ECO:0007669"/>
    <property type="project" value="UniProtKB-KW"/>
</dbReference>
<dbReference type="InterPro" id="IPR008947">
    <property type="entry name" value="PLipase_C/P1_nuclease_dom_sf"/>
</dbReference>
<dbReference type="PANTHER" id="PTHR33146:SF26">
    <property type="entry name" value="ENDONUCLEASE 4"/>
    <property type="match status" value="1"/>
</dbReference>
<feature type="signal peptide" evidence="8">
    <location>
        <begin position="1"/>
        <end position="20"/>
    </location>
</feature>
<dbReference type="GO" id="GO:0046872">
    <property type="term" value="F:metal ion binding"/>
    <property type="evidence" value="ECO:0007669"/>
    <property type="project" value="UniProtKB-KW"/>
</dbReference>
<keyword evidence="2" id="KW-0540">Nuclease</keyword>
<dbReference type="Pfam" id="PF02265">
    <property type="entry name" value="S1-P1_nuclease"/>
    <property type="match status" value="1"/>
</dbReference>
<dbReference type="GO" id="GO:0003676">
    <property type="term" value="F:nucleic acid binding"/>
    <property type="evidence" value="ECO:0007669"/>
    <property type="project" value="InterPro"/>
</dbReference>
<dbReference type="AlphaFoldDB" id="A0AAE0U724"/>
<dbReference type="CDD" id="cd11010">
    <property type="entry name" value="S1-P1_nuclease"/>
    <property type="match status" value="1"/>
</dbReference>
<keyword evidence="5" id="KW-0378">Hydrolase</keyword>
<comment type="similarity">
    <text evidence="1">Belongs to the nuclease type I family.</text>
</comment>
<dbReference type="InterPro" id="IPR003154">
    <property type="entry name" value="S1/P1nuclease"/>
</dbReference>
<gene>
    <name evidence="9" type="ORF">B0H63DRAFT_2189</name>
</gene>
<dbReference type="Proteomes" id="UP001285441">
    <property type="component" value="Unassembled WGS sequence"/>
</dbReference>
<feature type="chain" id="PRO_5042028466" evidence="8">
    <location>
        <begin position="21"/>
        <end position="311"/>
    </location>
</feature>
<protein>
    <submittedName>
        <fullName evidence="9">S1/P1 nuclease</fullName>
    </submittedName>
</protein>
<keyword evidence="7" id="KW-0325">Glycoprotein</keyword>
<dbReference type="GO" id="GO:0006308">
    <property type="term" value="P:DNA catabolic process"/>
    <property type="evidence" value="ECO:0007669"/>
    <property type="project" value="InterPro"/>
</dbReference>
<dbReference type="PANTHER" id="PTHR33146">
    <property type="entry name" value="ENDONUCLEASE 4"/>
    <property type="match status" value="1"/>
</dbReference>